<comment type="caution">
    <text evidence="1">The sequence shown here is derived from an EMBL/GenBank/DDBJ whole genome shotgun (WGS) entry which is preliminary data.</text>
</comment>
<name>A0ABQ1I7V1_9ALTE</name>
<sequence length="55" mass="6261">MSTLNGKQFWKVLRKKGIPPSVFAMKANCSLTSVYNLKERAYIPEKFALVLESIN</sequence>
<protein>
    <recommendedName>
        <fullName evidence="3">XRE family transcriptional regulator</fullName>
    </recommendedName>
</protein>
<dbReference type="Proteomes" id="UP000651977">
    <property type="component" value="Unassembled WGS sequence"/>
</dbReference>
<proteinExistence type="predicted"/>
<evidence type="ECO:0008006" key="3">
    <source>
        <dbReference type="Google" id="ProtNLM"/>
    </source>
</evidence>
<gene>
    <name evidence="1" type="ORF">GCM10007414_37830</name>
</gene>
<keyword evidence="2" id="KW-1185">Reference proteome</keyword>
<dbReference type="RefSeq" id="WP_157051796.1">
    <property type="nucleotide sequence ID" value="NZ_BMDY01000037.1"/>
</dbReference>
<evidence type="ECO:0000313" key="2">
    <source>
        <dbReference type="Proteomes" id="UP000651977"/>
    </source>
</evidence>
<evidence type="ECO:0000313" key="1">
    <source>
        <dbReference type="EMBL" id="GGB20855.1"/>
    </source>
</evidence>
<organism evidence="1 2">
    <name type="scientific">Agarivorans gilvus</name>
    <dbReference type="NCBI Taxonomy" id="680279"/>
    <lineage>
        <taxon>Bacteria</taxon>
        <taxon>Pseudomonadati</taxon>
        <taxon>Pseudomonadota</taxon>
        <taxon>Gammaproteobacteria</taxon>
        <taxon>Alteromonadales</taxon>
        <taxon>Alteromonadaceae</taxon>
        <taxon>Agarivorans</taxon>
    </lineage>
</organism>
<accession>A0ABQ1I7V1</accession>
<dbReference type="EMBL" id="BMDY01000037">
    <property type="protein sequence ID" value="GGB20855.1"/>
    <property type="molecule type" value="Genomic_DNA"/>
</dbReference>
<reference evidence="2" key="1">
    <citation type="journal article" date="2019" name="Int. J. Syst. Evol. Microbiol.">
        <title>The Global Catalogue of Microorganisms (GCM) 10K type strain sequencing project: providing services to taxonomists for standard genome sequencing and annotation.</title>
        <authorList>
            <consortium name="The Broad Institute Genomics Platform"/>
            <consortium name="The Broad Institute Genome Sequencing Center for Infectious Disease"/>
            <person name="Wu L."/>
            <person name="Ma J."/>
        </authorList>
    </citation>
    <scope>NUCLEOTIDE SEQUENCE [LARGE SCALE GENOMIC DNA]</scope>
    <source>
        <strain evidence="2">CGMCC 1.10131</strain>
    </source>
</reference>